<keyword evidence="1" id="KW-0812">Transmembrane</keyword>
<accession>A0A0F9VRG3</accession>
<feature type="transmembrane region" description="Helical" evidence="1">
    <location>
        <begin position="9"/>
        <end position="27"/>
    </location>
</feature>
<feature type="transmembrane region" description="Helical" evidence="1">
    <location>
        <begin position="139"/>
        <end position="161"/>
    </location>
</feature>
<dbReference type="AlphaFoldDB" id="A0A0F9VRG3"/>
<feature type="transmembrane region" description="Helical" evidence="1">
    <location>
        <begin position="66"/>
        <end position="83"/>
    </location>
</feature>
<keyword evidence="1" id="KW-1133">Transmembrane helix</keyword>
<reference evidence="2" key="1">
    <citation type="journal article" date="2015" name="Nature">
        <title>Complex archaea that bridge the gap between prokaryotes and eukaryotes.</title>
        <authorList>
            <person name="Spang A."/>
            <person name="Saw J.H."/>
            <person name="Jorgensen S.L."/>
            <person name="Zaremba-Niedzwiedzka K."/>
            <person name="Martijn J."/>
            <person name="Lind A.E."/>
            <person name="van Eijk R."/>
            <person name="Schleper C."/>
            <person name="Guy L."/>
            <person name="Ettema T.J."/>
        </authorList>
    </citation>
    <scope>NUCLEOTIDE SEQUENCE</scope>
</reference>
<feature type="transmembrane region" description="Helical" evidence="1">
    <location>
        <begin position="90"/>
        <end position="107"/>
    </location>
</feature>
<proteinExistence type="predicted"/>
<dbReference type="EMBL" id="LAZR01000300">
    <property type="protein sequence ID" value="KKN76066.1"/>
    <property type="molecule type" value="Genomic_DNA"/>
</dbReference>
<keyword evidence="1" id="KW-0472">Membrane</keyword>
<protein>
    <submittedName>
        <fullName evidence="2">Uncharacterized protein</fullName>
    </submittedName>
</protein>
<comment type="caution">
    <text evidence="2">The sequence shown here is derived from an EMBL/GenBank/DDBJ whole genome shotgun (WGS) entry which is preliminary data.</text>
</comment>
<evidence type="ECO:0000313" key="2">
    <source>
        <dbReference type="EMBL" id="KKN76066.1"/>
    </source>
</evidence>
<sequence length="169" mass="18521">MLNNKKSQLIVFKIMMAILLFIVALIFSTPTKEVIDDARNTTNLNCTSPIITPVQNATCIVLDMSIFYYLSILIATGLAFLTGKRTVTGVITTIFIFVAVVVMITPLKDLIVLFRSNLSCGAVGLSTGAQMACIFVDLWLFYFIVTAIASAITLIFVKKVLPPTFGEKK</sequence>
<organism evidence="2">
    <name type="scientific">marine sediment metagenome</name>
    <dbReference type="NCBI Taxonomy" id="412755"/>
    <lineage>
        <taxon>unclassified sequences</taxon>
        <taxon>metagenomes</taxon>
        <taxon>ecological metagenomes</taxon>
    </lineage>
</organism>
<evidence type="ECO:0000256" key="1">
    <source>
        <dbReference type="SAM" id="Phobius"/>
    </source>
</evidence>
<gene>
    <name evidence="2" type="ORF">LCGC14_0374560</name>
</gene>
<name>A0A0F9VRG3_9ZZZZ</name>